<keyword evidence="2" id="KW-1185">Reference proteome</keyword>
<dbReference type="GeneID" id="98177320"/>
<dbReference type="EMBL" id="BAAFSV010000003">
    <property type="protein sequence ID" value="GAB1316367.1"/>
    <property type="molecule type" value="Genomic_DNA"/>
</dbReference>
<proteinExistence type="predicted"/>
<reference evidence="1 2" key="1">
    <citation type="submission" date="2024-09" db="EMBL/GenBank/DDBJ databases">
        <title>Itraconazole resistance in Madurella fahalii resulting from another homologue of gene encoding cytochrome P450 14-alpha sterol demethylase (CYP51).</title>
        <authorList>
            <person name="Yoshioka I."/>
            <person name="Fahal A.H."/>
            <person name="Kaneko S."/>
            <person name="Yaguchi T."/>
        </authorList>
    </citation>
    <scope>NUCLEOTIDE SEQUENCE [LARGE SCALE GENOMIC DNA]</scope>
    <source>
        <strain evidence="1 2">IFM 68171</strain>
    </source>
</reference>
<sequence>MMSYVRSFSARYTDENTIYDELGRIFPMVTGITVNYQRGQFICTTPRELTKDEIKAIKAAIKANHYREEES</sequence>
<dbReference type="RefSeq" id="XP_070918098.1">
    <property type="nucleotide sequence ID" value="XM_071061997.1"/>
</dbReference>
<name>A0ABQ0GF25_9PEZI</name>
<organism evidence="1 2">
    <name type="scientific">Madurella fahalii</name>
    <dbReference type="NCBI Taxonomy" id="1157608"/>
    <lineage>
        <taxon>Eukaryota</taxon>
        <taxon>Fungi</taxon>
        <taxon>Dikarya</taxon>
        <taxon>Ascomycota</taxon>
        <taxon>Pezizomycotina</taxon>
        <taxon>Sordariomycetes</taxon>
        <taxon>Sordariomycetidae</taxon>
        <taxon>Sordariales</taxon>
        <taxon>Sordariales incertae sedis</taxon>
        <taxon>Madurella</taxon>
    </lineage>
</organism>
<evidence type="ECO:0000313" key="1">
    <source>
        <dbReference type="EMBL" id="GAB1316367.1"/>
    </source>
</evidence>
<protein>
    <submittedName>
        <fullName evidence="1">Uncharacterized protein</fullName>
    </submittedName>
</protein>
<gene>
    <name evidence="1" type="ORF">MFIFM68171_06577</name>
</gene>
<comment type="caution">
    <text evidence="1">The sequence shown here is derived from an EMBL/GenBank/DDBJ whole genome shotgun (WGS) entry which is preliminary data.</text>
</comment>
<dbReference type="Proteomes" id="UP001628179">
    <property type="component" value="Unassembled WGS sequence"/>
</dbReference>
<accession>A0ABQ0GF25</accession>
<evidence type="ECO:0000313" key="2">
    <source>
        <dbReference type="Proteomes" id="UP001628179"/>
    </source>
</evidence>